<feature type="compositionally biased region" description="Low complexity" evidence="1">
    <location>
        <begin position="131"/>
        <end position="165"/>
    </location>
</feature>
<evidence type="ECO:0000313" key="3">
    <source>
        <dbReference type="EMBL" id="EKM56498.1"/>
    </source>
</evidence>
<dbReference type="Proteomes" id="UP000008370">
    <property type="component" value="Unassembled WGS sequence"/>
</dbReference>
<dbReference type="OrthoDB" id="2133190at2759"/>
<dbReference type="InterPro" id="IPR011598">
    <property type="entry name" value="bHLH_dom"/>
</dbReference>
<feature type="compositionally biased region" description="Basic residues" evidence="1">
    <location>
        <begin position="431"/>
        <end position="440"/>
    </location>
</feature>
<evidence type="ECO:0000259" key="2">
    <source>
        <dbReference type="PROSITE" id="PS50888"/>
    </source>
</evidence>
<dbReference type="PANTHER" id="PTHR47336:SF2">
    <property type="entry name" value="TRANSCRIPTION FACTOR HMS1-RELATED"/>
    <property type="match status" value="1"/>
</dbReference>
<dbReference type="RefSeq" id="XP_007394345.1">
    <property type="nucleotide sequence ID" value="XM_007394283.1"/>
</dbReference>
<feature type="compositionally biased region" description="Acidic residues" evidence="1">
    <location>
        <begin position="412"/>
        <end position="428"/>
    </location>
</feature>
<feature type="region of interest" description="Disordered" evidence="1">
    <location>
        <begin position="396"/>
        <end position="481"/>
    </location>
</feature>
<keyword evidence="4" id="KW-1185">Reference proteome</keyword>
<evidence type="ECO:0000313" key="4">
    <source>
        <dbReference type="Proteomes" id="UP000008370"/>
    </source>
</evidence>
<feature type="region of interest" description="Disordered" evidence="1">
    <location>
        <begin position="123"/>
        <end position="173"/>
    </location>
</feature>
<dbReference type="SMART" id="SM00353">
    <property type="entry name" value="HLH"/>
    <property type="match status" value="1"/>
</dbReference>
<dbReference type="PROSITE" id="PS50888">
    <property type="entry name" value="BHLH"/>
    <property type="match status" value="1"/>
</dbReference>
<dbReference type="GeneID" id="18915834"/>
<feature type="compositionally biased region" description="Low complexity" evidence="1">
    <location>
        <begin position="244"/>
        <end position="268"/>
    </location>
</feature>
<dbReference type="Pfam" id="PF00010">
    <property type="entry name" value="HLH"/>
    <property type="match status" value="1"/>
</dbReference>
<sequence>MLKNEFGENLRFDDPEALELLLQTITQHGDPSVVTDPAEDWSRMSSWVAQDGKPADFGNEFNFTFPMDLDVDPLNMAVDPSSLHFNTSIFSQAALSENPYYSLPQNPDVSSASMFSFDASSWPTGSHMEPGTARRLSLTSSSSSSGASLSPMLESQSSAGSPPSSDCGTSDSDPAFELAQRARQAAGVTLAVPVSPQAQQLAAASQEKPVMSRTPRQQPSPAAAAAPAKTPKELSPILEVISRASPPASTPSESGSTTSASSSATQSPNLDAPAPTPRPKTSHTTIERRYRTNLNARITGLRQSVPALRVLELKDGIPSPYGDIVDSRGFVDGVKVARKMSKANILGKATEYIRVLKKREARLKQEQDGLKSLVGGLVGGPALLKEWEREWRELFGGEEKDEIEGNDTAAGSDDEDGDCEDSDGEDEEGRARKKAKVAKPPKKERPTKPTPPPAVPAVPGAVPEKRKRGRPRKVPLPPAVPATTLTPMEGVTATIIPPIVPVQQDIISPVSQPTPQYLLAVFAFFSVLNSPLASSFGRTNTHAHSEAHTHRGTVLNAYPTMIPTASAPVARQTYGLGELVQAFHLLVSTMVFFYIVFPWLSGAFRHHAVLSAVIQRLRSYATRVHKPSPVSMSPVNSRGYVQRIALVDALSQAARGAPDEAARLRQALGVTTGVFGLMQGVIKAARIDRGLEMNQLEQRAWVRLGELVAFDGSMPKTTRLQTYWCMSWHVSTFATSTSDLTTLALMILPVSSTKATELWDRAADREVLRPHERIVLSNMSVNDAAEWLEKWRRWHDTERKGGRCAACEKRTPLGVLAAILIRERLRKHAAAMFVRSVVPNEIREISETCDSDNLVAAYDSEKDYQDGEQLRETIEAGKSIGGRTAELATFLERIWDTGFCSHEDVLPRSYAERNEGQGWEDEHDLARSDEAEIRALLSATLVYRRIFPSSFPSCATAVSVILSPPPSPSRKNLALHVSLRAALASSAFDFEGKSPEDLRLAAALEDARDRVNDMLTALERSLRRNVKAL</sequence>
<accession>K5VY46</accession>
<dbReference type="InParanoid" id="K5VY46"/>
<gene>
    <name evidence="3" type="ORF">PHACADRAFT_253666</name>
</gene>
<feature type="compositionally biased region" description="Low complexity" evidence="1">
    <location>
        <begin position="213"/>
        <end position="229"/>
    </location>
</feature>
<feature type="region of interest" description="Disordered" evidence="1">
    <location>
        <begin position="244"/>
        <end position="286"/>
    </location>
</feature>
<dbReference type="InterPro" id="IPR052099">
    <property type="entry name" value="Regulatory_TF_Diverse"/>
</dbReference>
<dbReference type="GO" id="GO:0046983">
    <property type="term" value="F:protein dimerization activity"/>
    <property type="evidence" value="ECO:0007669"/>
    <property type="project" value="InterPro"/>
</dbReference>
<dbReference type="InterPro" id="IPR036638">
    <property type="entry name" value="HLH_DNA-bd_sf"/>
</dbReference>
<dbReference type="PANTHER" id="PTHR47336">
    <property type="entry name" value="TRANSCRIPTION FACTOR HMS1-RELATED"/>
    <property type="match status" value="1"/>
</dbReference>
<dbReference type="SUPFAM" id="SSF47459">
    <property type="entry name" value="HLH, helix-loop-helix DNA-binding domain"/>
    <property type="match status" value="1"/>
</dbReference>
<dbReference type="Gene3D" id="4.10.280.10">
    <property type="entry name" value="Helix-loop-helix DNA-binding domain"/>
    <property type="match status" value="1"/>
</dbReference>
<name>K5VY46_PHACS</name>
<feature type="domain" description="BHLH" evidence="2">
    <location>
        <begin position="278"/>
        <end position="356"/>
    </location>
</feature>
<dbReference type="EMBL" id="JH930471">
    <property type="protein sequence ID" value="EKM56498.1"/>
    <property type="molecule type" value="Genomic_DNA"/>
</dbReference>
<feature type="region of interest" description="Disordered" evidence="1">
    <location>
        <begin position="199"/>
        <end position="231"/>
    </location>
</feature>
<dbReference type="STRING" id="650164.K5VY46"/>
<proteinExistence type="predicted"/>
<dbReference type="AlphaFoldDB" id="K5VY46"/>
<dbReference type="KEGG" id="pco:PHACADRAFT_253666"/>
<dbReference type="HOGENOM" id="CLU_012408_0_0_1"/>
<evidence type="ECO:0000256" key="1">
    <source>
        <dbReference type="SAM" id="MobiDB-lite"/>
    </source>
</evidence>
<protein>
    <recommendedName>
        <fullName evidence="2">BHLH domain-containing protein</fullName>
    </recommendedName>
</protein>
<organism evidence="3 4">
    <name type="scientific">Phanerochaete carnosa (strain HHB-10118-sp)</name>
    <name type="common">White-rot fungus</name>
    <name type="synonym">Peniophora carnosa</name>
    <dbReference type="NCBI Taxonomy" id="650164"/>
    <lineage>
        <taxon>Eukaryota</taxon>
        <taxon>Fungi</taxon>
        <taxon>Dikarya</taxon>
        <taxon>Basidiomycota</taxon>
        <taxon>Agaricomycotina</taxon>
        <taxon>Agaricomycetes</taxon>
        <taxon>Polyporales</taxon>
        <taxon>Phanerochaetaceae</taxon>
        <taxon>Phanerochaete</taxon>
    </lineage>
</organism>
<reference evidence="3 4" key="1">
    <citation type="journal article" date="2012" name="BMC Genomics">
        <title>Comparative genomics of the white-rot fungi, Phanerochaete carnosa and P. chrysosporium, to elucidate the genetic basis of the distinct wood types they colonize.</title>
        <authorList>
            <person name="Suzuki H."/>
            <person name="MacDonald J."/>
            <person name="Syed K."/>
            <person name="Salamov A."/>
            <person name="Hori C."/>
            <person name="Aerts A."/>
            <person name="Henrissat B."/>
            <person name="Wiebenga A."/>
            <person name="vanKuyk P.A."/>
            <person name="Barry K."/>
            <person name="Lindquist E."/>
            <person name="LaButti K."/>
            <person name="Lapidus A."/>
            <person name="Lucas S."/>
            <person name="Coutinho P."/>
            <person name="Gong Y."/>
            <person name="Samejima M."/>
            <person name="Mahadevan R."/>
            <person name="Abou-Zaid M."/>
            <person name="de Vries R.P."/>
            <person name="Igarashi K."/>
            <person name="Yadav J.S."/>
            <person name="Grigoriev I.V."/>
            <person name="Master E.R."/>
        </authorList>
    </citation>
    <scope>NUCLEOTIDE SEQUENCE [LARGE SCALE GENOMIC DNA]</scope>
    <source>
        <strain evidence="3 4">HHB-10118-sp</strain>
    </source>
</reference>